<evidence type="ECO:0000313" key="8">
    <source>
        <dbReference type="EMBL" id="CUG90957.1"/>
    </source>
</evidence>
<feature type="transmembrane region" description="Helical" evidence="7">
    <location>
        <begin position="223"/>
        <end position="245"/>
    </location>
</feature>
<dbReference type="InterPro" id="IPR007603">
    <property type="entry name" value="Choline_transptr-like"/>
</dbReference>
<evidence type="ECO:0000256" key="6">
    <source>
        <dbReference type="ARBA" id="ARBA00023180"/>
    </source>
</evidence>
<keyword evidence="6" id="KW-0325">Glycoprotein</keyword>
<dbReference type="OMA" id="GKSFCKA"/>
<name>A0A0S4JHI5_BODSA</name>
<proteinExistence type="inferred from homology"/>
<dbReference type="OrthoDB" id="249252at2759"/>
<feature type="transmembrane region" description="Helical" evidence="7">
    <location>
        <begin position="252"/>
        <end position="273"/>
    </location>
</feature>
<dbReference type="AlphaFoldDB" id="A0A0S4JHI5"/>
<evidence type="ECO:0000256" key="1">
    <source>
        <dbReference type="ARBA" id="ARBA00004141"/>
    </source>
</evidence>
<protein>
    <recommendedName>
        <fullName evidence="7">Choline transporter-like protein</fullName>
    </recommendedName>
</protein>
<evidence type="ECO:0000256" key="2">
    <source>
        <dbReference type="ARBA" id="ARBA00007168"/>
    </source>
</evidence>
<dbReference type="PANTHER" id="PTHR12385">
    <property type="entry name" value="CHOLINE TRANSPORTER-LIKE (SLC FAMILY 44)"/>
    <property type="match status" value="1"/>
</dbReference>
<feature type="transmembrane region" description="Helical" evidence="7">
    <location>
        <begin position="613"/>
        <end position="638"/>
    </location>
</feature>
<feature type="transmembrane region" description="Helical" evidence="7">
    <location>
        <begin position="427"/>
        <end position="454"/>
    </location>
</feature>
<accession>A0A0S4JHI5</accession>
<sequence>MTCCCGDDDDQKNVPIRYEENRSCTDCLCLLLFVAFWGGFIAVAAVAFDKGRPERLIYGTDYLGFRCGGSDVPQDYSSTYVTADTQWQSATWSENKLLWFPVPYTTESFSLDVIINSGVCVKTCPFLTQAALNEITTHGADIDAYTASIKSYLTVKTYGAQTIDNMTTFAPAEQYVMYSTEEFFHRCIPAGLSPGAINETLSKIPEFTEVTSFFYRGFAECGAAWRVFLITLFITFFIAFVYIFIMRFIIKPMVYLAIFLGFALLVLAGAAAYNRYKALNDMANDTSNQDNYVNFYLAAAIISWACALLYLILLIFMRKRISLACAIVTISGRVLASGPTLLLVPPCIGIFLLGICAWALGVGVYLYSAQDFEYRPELIPVFNASSNSFYGSNSSAYVQEGAQLFANATVKMNDISFSRRDLVFYDLFGFLWTMGFINAIGYMVISFVTIFWYYSDLDDSNKAVPVGAVCKAIWWTLRYHLGTLAFGSLIIAIIQFIRILMNYFYKKSKMVKENQAAKLVMCCANCIMACFERIINVISKNAYILTAITNKSFCCAAKDAFNLVVDNALTMFLLNLIVGFVMIIGKLVIVAGSVLIAYCLMKYGDLAPGVETYIFPLILIGFGAYFIAALFFSVYSVAVDANFVCYNQDRKTNAGTGLYYVPKELEDQISNYNKAAKLEEMAQHQDAAHNQAK</sequence>
<dbReference type="GO" id="GO:0022857">
    <property type="term" value="F:transmembrane transporter activity"/>
    <property type="evidence" value="ECO:0007669"/>
    <property type="project" value="UniProtKB-UniRule"/>
</dbReference>
<evidence type="ECO:0000256" key="7">
    <source>
        <dbReference type="RuleBase" id="RU368066"/>
    </source>
</evidence>
<evidence type="ECO:0000256" key="5">
    <source>
        <dbReference type="ARBA" id="ARBA00023136"/>
    </source>
</evidence>
<feature type="transmembrane region" description="Helical" evidence="7">
    <location>
        <begin position="348"/>
        <end position="367"/>
    </location>
</feature>
<feature type="transmembrane region" description="Helical" evidence="7">
    <location>
        <begin position="484"/>
        <end position="504"/>
    </location>
</feature>
<keyword evidence="5 7" id="KW-0472">Membrane</keyword>
<feature type="transmembrane region" description="Helical" evidence="7">
    <location>
        <begin position="293"/>
        <end position="316"/>
    </location>
</feature>
<dbReference type="GO" id="GO:0005886">
    <property type="term" value="C:plasma membrane"/>
    <property type="evidence" value="ECO:0007669"/>
    <property type="project" value="UniProtKB-SubCell"/>
</dbReference>
<comment type="subcellular location">
    <subcellularLocation>
        <location evidence="7">Cell membrane</location>
        <topology evidence="7">Multi-pass membrane protein</topology>
    </subcellularLocation>
    <subcellularLocation>
        <location evidence="1">Membrane</location>
        <topology evidence="1">Multi-pass membrane protein</topology>
    </subcellularLocation>
</comment>
<organism evidence="8 9">
    <name type="scientific">Bodo saltans</name>
    <name type="common">Flagellated protozoan</name>
    <dbReference type="NCBI Taxonomy" id="75058"/>
    <lineage>
        <taxon>Eukaryota</taxon>
        <taxon>Discoba</taxon>
        <taxon>Euglenozoa</taxon>
        <taxon>Kinetoplastea</taxon>
        <taxon>Metakinetoplastina</taxon>
        <taxon>Eubodonida</taxon>
        <taxon>Bodonidae</taxon>
        <taxon>Bodo</taxon>
    </lineage>
</organism>
<evidence type="ECO:0000256" key="3">
    <source>
        <dbReference type="ARBA" id="ARBA00022692"/>
    </source>
</evidence>
<dbReference type="PANTHER" id="PTHR12385:SF14">
    <property type="entry name" value="CHOLINE TRANSPORTER-LIKE 2"/>
    <property type="match status" value="1"/>
</dbReference>
<gene>
    <name evidence="8" type="ORF">BSAL_29450</name>
</gene>
<feature type="transmembrane region" description="Helical" evidence="7">
    <location>
        <begin position="323"/>
        <end position="342"/>
    </location>
</feature>
<comment type="similarity">
    <text evidence="2 7">Belongs to the CTL (choline transporter-like) family.</text>
</comment>
<evidence type="ECO:0000256" key="4">
    <source>
        <dbReference type="ARBA" id="ARBA00022989"/>
    </source>
</evidence>
<dbReference type="Proteomes" id="UP000051952">
    <property type="component" value="Unassembled WGS sequence"/>
</dbReference>
<feature type="transmembrane region" description="Helical" evidence="7">
    <location>
        <begin position="572"/>
        <end position="601"/>
    </location>
</feature>
<feature type="transmembrane region" description="Helical" evidence="7">
    <location>
        <begin position="27"/>
        <end position="48"/>
    </location>
</feature>
<dbReference type="EMBL" id="CYKH01001880">
    <property type="protein sequence ID" value="CUG90957.1"/>
    <property type="molecule type" value="Genomic_DNA"/>
</dbReference>
<dbReference type="VEuPathDB" id="TriTrypDB:BSAL_29450"/>
<evidence type="ECO:0000313" key="9">
    <source>
        <dbReference type="Proteomes" id="UP000051952"/>
    </source>
</evidence>
<comment type="function">
    <text evidence="7">Choline transporter.</text>
</comment>
<keyword evidence="9" id="KW-1185">Reference proteome</keyword>
<reference evidence="9" key="1">
    <citation type="submission" date="2015-09" db="EMBL/GenBank/DDBJ databases">
        <authorList>
            <consortium name="Pathogen Informatics"/>
        </authorList>
    </citation>
    <scope>NUCLEOTIDE SEQUENCE [LARGE SCALE GENOMIC DNA]</scope>
    <source>
        <strain evidence="9">Lake Konstanz</strain>
    </source>
</reference>
<keyword evidence="3 7" id="KW-0812">Transmembrane</keyword>
<dbReference type="Pfam" id="PF04515">
    <property type="entry name" value="Choline_transpo"/>
    <property type="match status" value="1"/>
</dbReference>
<keyword evidence="4 7" id="KW-1133">Transmembrane helix</keyword>